<protein>
    <submittedName>
        <fullName evidence="1">Uncharacterized protein</fullName>
    </submittedName>
</protein>
<accession>R4K4T4</accession>
<gene>
    <name evidence="1" type="ORF">Clopa_2734</name>
</gene>
<dbReference type="EMBL" id="CP003261">
    <property type="protein sequence ID" value="AGK97578.1"/>
    <property type="molecule type" value="Genomic_DNA"/>
</dbReference>
<dbReference type="AlphaFoldDB" id="R4K4T4"/>
<keyword evidence="2" id="KW-1185">Reference proteome</keyword>
<reference evidence="1 2" key="1">
    <citation type="submission" date="2012-01" db="EMBL/GenBank/DDBJ databases">
        <title>Complete sequence of chromosome of Clostridium pasteurianum BC1.</title>
        <authorList>
            <consortium name="US DOE Joint Genome Institute"/>
            <person name="Lucas S."/>
            <person name="Han J."/>
            <person name="Lapidus A."/>
            <person name="Cheng J.-F."/>
            <person name="Goodwin L."/>
            <person name="Pitluck S."/>
            <person name="Peters L."/>
            <person name="Mikhailova N."/>
            <person name="Teshima H."/>
            <person name="Detter J.C."/>
            <person name="Han C."/>
            <person name="Tapia R."/>
            <person name="Land M."/>
            <person name="Hauser L."/>
            <person name="Kyrpides N."/>
            <person name="Ivanova N."/>
            <person name="Pagani I."/>
            <person name="Dunn J."/>
            <person name="Taghavi S."/>
            <person name="Francis A."/>
            <person name="van der Lelie D."/>
            <person name="Woyke T."/>
        </authorList>
    </citation>
    <scope>NUCLEOTIDE SEQUENCE [LARGE SCALE GENOMIC DNA]</scope>
    <source>
        <strain evidence="1 2">BC1</strain>
    </source>
</reference>
<sequence>MTQKAQEGKLWQEIEKKKAKKRMLSGGYPTDNGSEGEKWEVRNIIADKVGIGSGRTYECAKVAIDKIDFNDDIM</sequence>
<dbReference type="OrthoDB" id="2662582at2"/>
<name>R4K4T4_CLOPA</name>
<evidence type="ECO:0000313" key="2">
    <source>
        <dbReference type="Proteomes" id="UP000013523"/>
    </source>
</evidence>
<evidence type="ECO:0000313" key="1">
    <source>
        <dbReference type="EMBL" id="AGK97578.1"/>
    </source>
</evidence>
<dbReference type="RefSeq" id="WP_015615875.1">
    <property type="nucleotide sequence ID" value="NC_021182.1"/>
</dbReference>
<dbReference type="PATRIC" id="fig|86416.3.peg.2721"/>
<dbReference type="HOGENOM" id="CLU_2681212_0_0_9"/>
<proteinExistence type="predicted"/>
<dbReference type="Proteomes" id="UP000013523">
    <property type="component" value="Chromosome"/>
</dbReference>
<organism evidence="1 2">
    <name type="scientific">Clostridium pasteurianum BC1</name>
    <dbReference type="NCBI Taxonomy" id="86416"/>
    <lineage>
        <taxon>Bacteria</taxon>
        <taxon>Bacillati</taxon>
        <taxon>Bacillota</taxon>
        <taxon>Clostridia</taxon>
        <taxon>Eubacteriales</taxon>
        <taxon>Clostridiaceae</taxon>
        <taxon>Clostridium</taxon>
    </lineage>
</organism>
<dbReference type="KEGG" id="cpas:Clopa_2734"/>